<sequence length="614" mass="69381">MTSGIGDICFEDALGEPPSKRPRVLSKAQRGQPGLRPGYGKAVEQRLGTLEENVEKINRTLEGVLERVRGGKVVLQQHTSETMLEEDAQQWQGTEQTLALTSSAPESPIIQPPLSHSSILPNRGLPPEAIMEKLVDLFFDKVYAWAPIFYKPYFTANMQSPERQVLLHGIVVVAFRYWKHSDPSPELQESYVRSSREKILLETIDSCSLVSTQALSLLVIDAIGQGPTPRTWKVMAMLYTAVQELGLAKSHSLTDIDVDTPLVRNEDPNDDLDLSIIEAEEKRRLFWLIYRQDQFSGVSRGQAGTINVNDIHLPYPAGEDEWGVPITPTWFEAMPQLRPTTMQPSNNVLWQHYIDVMVFLDRTNQLLVKPVNLSLPAHCQEWQSNFRRLDTTLSSWFENLPREVKDPPASFDPIWVMLYATFHLNRIRMYTVAAFPSTTSPYMKPSSSGRGRCRDSVKKVVSLVTSIQPHELEQLGPMFAFVVWVASRSLVILWTSGYETTYETMPTDLKPMMWTLRQMAMHWPCAQRYVDIIQLILDTKYNPGGPTGLEIFNDTRRTAYGLQNRLGKLAGNRVNQALVTSFDFLDIPLPDAGEFGLSCSSSFALGMGDEWLSN</sequence>
<accession>A0ACC2JNK0</accession>
<evidence type="ECO:0000313" key="2">
    <source>
        <dbReference type="Proteomes" id="UP001153332"/>
    </source>
</evidence>
<keyword evidence="2" id="KW-1185">Reference proteome</keyword>
<reference evidence="1" key="1">
    <citation type="submission" date="2022-12" db="EMBL/GenBank/DDBJ databases">
        <title>Genome Sequence of Lasiodiplodia mahajangana.</title>
        <authorList>
            <person name="Buettner E."/>
        </authorList>
    </citation>
    <scope>NUCLEOTIDE SEQUENCE</scope>
    <source>
        <strain evidence="1">VT137</strain>
    </source>
</reference>
<name>A0ACC2JNK0_9PEZI</name>
<comment type="caution">
    <text evidence="1">The sequence shown here is derived from an EMBL/GenBank/DDBJ whole genome shotgun (WGS) entry which is preliminary data.</text>
</comment>
<protein>
    <submittedName>
        <fullName evidence="1">Uncharacterized protein</fullName>
    </submittedName>
</protein>
<dbReference type="EMBL" id="JAPUUL010000892">
    <property type="protein sequence ID" value="KAJ8129010.1"/>
    <property type="molecule type" value="Genomic_DNA"/>
</dbReference>
<organism evidence="1 2">
    <name type="scientific">Lasiodiplodia mahajangana</name>
    <dbReference type="NCBI Taxonomy" id="1108764"/>
    <lineage>
        <taxon>Eukaryota</taxon>
        <taxon>Fungi</taxon>
        <taxon>Dikarya</taxon>
        <taxon>Ascomycota</taxon>
        <taxon>Pezizomycotina</taxon>
        <taxon>Dothideomycetes</taxon>
        <taxon>Dothideomycetes incertae sedis</taxon>
        <taxon>Botryosphaeriales</taxon>
        <taxon>Botryosphaeriaceae</taxon>
        <taxon>Lasiodiplodia</taxon>
    </lineage>
</organism>
<proteinExistence type="predicted"/>
<dbReference type="Proteomes" id="UP001153332">
    <property type="component" value="Unassembled WGS sequence"/>
</dbReference>
<evidence type="ECO:0000313" key="1">
    <source>
        <dbReference type="EMBL" id="KAJ8129010.1"/>
    </source>
</evidence>
<gene>
    <name evidence="1" type="ORF">O1611_g4622</name>
</gene>